<proteinExistence type="predicted"/>
<dbReference type="OrthoDB" id="1046782at2759"/>
<evidence type="ECO:0000259" key="1">
    <source>
        <dbReference type="Pfam" id="PF12708"/>
    </source>
</evidence>
<reference evidence="2 3" key="1">
    <citation type="submission" date="2016-10" db="EMBL/GenBank/DDBJ databases">
        <title>Draft genome sequence of Coniochaeta ligniaria NRRL30616, a lignocellulolytic fungus for bioabatement of inhibitors in plant biomass hydrolysates.</title>
        <authorList>
            <consortium name="DOE Joint Genome Institute"/>
            <person name="Jimenez D.J."/>
            <person name="Hector R.E."/>
            <person name="Riley R."/>
            <person name="Sun H."/>
            <person name="Grigoriev I.V."/>
            <person name="Van Elsas J.D."/>
            <person name="Nichols N.N."/>
        </authorList>
    </citation>
    <scope>NUCLEOTIDE SEQUENCE [LARGE SCALE GENOMIC DNA]</scope>
    <source>
        <strain evidence="2 3">NRRL 30616</strain>
    </source>
</reference>
<accession>A0A1J7IZF3</accession>
<dbReference type="Proteomes" id="UP000182658">
    <property type="component" value="Unassembled WGS sequence"/>
</dbReference>
<name>A0A1J7IZF3_9PEZI</name>
<dbReference type="SUPFAM" id="SSF51126">
    <property type="entry name" value="Pectin lyase-like"/>
    <property type="match status" value="2"/>
</dbReference>
<dbReference type="GO" id="GO:0004650">
    <property type="term" value="F:polygalacturonase activity"/>
    <property type="evidence" value="ECO:0007669"/>
    <property type="project" value="InterPro"/>
</dbReference>
<keyword evidence="3" id="KW-1185">Reference proteome</keyword>
<dbReference type="PANTHER" id="PTHR33928">
    <property type="entry name" value="POLYGALACTURONASE QRT3"/>
    <property type="match status" value="1"/>
</dbReference>
<dbReference type="InterPro" id="IPR012334">
    <property type="entry name" value="Pectin_lyas_fold"/>
</dbReference>
<dbReference type="InterPro" id="IPR039279">
    <property type="entry name" value="QRT3-like"/>
</dbReference>
<dbReference type="AlphaFoldDB" id="A0A1J7IZF3"/>
<protein>
    <submittedName>
        <fullName evidence="2">Exo-beta-1,3-glucanase</fullName>
    </submittedName>
</protein>
<gene>
    <name evidence="2" type="ORF">CONLIGDRAFT_613303</name>
</gene>
<feature type="domain" description="Rhamnogalacturonase A/B/Epimerase-like pectate lyase" evidence="1">
    <location>
        <begin position="14"/>
        <end position="231"/>
    </location>
</feature>
<dbReference type="Pfam" id="PF12708">
    <property type="entry name" value="Pect-lyase_RHGA_epim"/>
    <property type="match status" value="2"/>
</dbReference>
<sequence>MSPFIANGTSWKVFRNVRDYGAKGDGRTDDAAAIQAAINDGGRGPGGNGFGTTGAPAVVYFPEGTYLMKSSVQSFVDTMLIGNPIQRPTLKVSPDFVGSTLLFMKDPSLDATINFFIVAKNLVLDSTGFPASKALTLVDWSLSQGTQLTNMLFRMPQNSQHTGVSTPEGGSGTFMGNLDFVGGLVGINMNNQQYNVKSCTFTGTTTGVLVSHGFALLFQDFTFTNVGTGINATTGGVGNVGSIALIDSTANSVQTVIATKPQNTVSTTLADDSIVIDNLQTNNVRDTVVAGGTTLLRGGVQRTWVYGRAYLRNGPPGGVHDNGVTYDSSRPSVLVTGGKFFVMAPPTYQDYSLQQVVNIKDVKGFPVHGDGQTDDTHNINLILAANAGRAVTFFPQGTYLVTDTIHVPPGSRIVGEAFSAISAVGPKFANANAPRPMVQVGLPGQRGVAQISDMLFTVADVLPGCILVEVNMAGNQNGDVGFWNSHMRVGGAMGSAVETKCQGGVPCKAAFMLLHVTRTASVYIEDMWGWTADHDLDGDFNQLISTGRGALVESVNGVWLVGTAMEHNTLYQYNLVGASNVFIGMQQCETVYWQGTGGPALAPFPWTPSQAYADPTFASCAEDDANCRMGWYQRIVGGSDLSVWSSGFWTFFNDVGACQAVNGTCQDNAVEIIGDPERLFWWNLNTRGVLNMLIDDGQVVETRNNNPGSWDAVVAASLTHSGLNGGGKMARDLVGGGRMRGMAWEK</sequence>
<dbReference type="InterPro" id="IPR011050">
    <property type="entry name" value="Pectin_lyase_fold/virulence"/>
</dbReference>
<dbReference type="CDD" id="cd23668">
    <property type="entry name" value="GH55_beta13glucanase-like"/>
    <property type="match status" value="1"/>
</dbReference>
<dbReference type="InParanoid" id="A0A1J7IZF3"/>
<dbReference type="Gene3D" id="2.160.20.10">
    <property type="entry name" value="Single-stranded right-handed beta-helix, Pectin lyase-like"/>
    <property type="match status" value="2"/>
</dbReference>
<evidence type="ECO:0000313" key="3">
    <source>
        <dbReference type="Proteomes" id="UP000182658"/>
    </source>
</evidence>
<dbReference type="STRING" id="1408157.A0A1J7IZF3"/>
<evidence type="ECO:0000313" key="2">
    <source>
        <dbReference type="EMBL" id="OIW32653.1"/>
    </source>
</evidence>
<dbReference type="EMBL" id="KV875095">
    <property type="protein sequence ID" value="OIW32653.1"/>
    <property type="molecule type" value="Genomic_DNA"/>
</dbReference>
<dbReference type="InterPro" id="IPR024535">
    <property type="entry name" value="RHGA/B-epi-like_pectate_lyase"/>
</dbReference>
<feature type="domain" description="Rhamnogalacturonase A/B/Epimerase-like pectate lyase" evidence="1">
    <location>
        <begin position="362"/>
        <end position="418"/>
    </location>
</feature>
<dbReference type="FunFam" id="2.160.20.10:FF:000049">
    <property type="entry name" value="Putative exo-beta-1,3-glucanase"/>
    <property type="match status" value="1"/>
</dbReference>
<dbReference type="PANTHER" id="PTHR33928:SF2">
    <property type="entry name" value="PECTATE LYASE SUPERFAMILY PROTEIN DOMAIN-CONTAINING PROTEIN-RELATED"/>
    <property type="match status" value="1"/>
</dbReference>
<organism evidence="2 3">
    <name type="scientific">Coniochaeta ligniaria NRRL 30616</name>
    <dbReference type="NCBI Taxonomy" id="1408157"/>
    <lineage>
        <taxon>Eukaryota</taxon>
        <taxon>Fungi</taxon>
        <taxon>Dikarya</taxon>
        <taxon>Ascomycota</taxon>
        <taxon>Pezizomycotina</taxon>
        <taxon>Sordariomycetes</taxon>
        <taxon>Sordariomycetidae</taxon>
        <taxon>Coniochaetales</taxon>
        <taxon>Coniochaetaceae</taxon>
        <taxon>Coniochaeta</taxon>
    </lineage>
</organism>